<evidence type="ECO:0000313" key="7">
    <source>
        <dbReference type="Proteomes" id="UP000574369"/>
    </source>
</evidence>
<dbReference type="EMBL" id="JACHXO010000001">
    <property type="protein sequence ID" value="MBB3192843.1"/>
    <property type="molecule type" value="Genomic_DNA"/>
</dbReference>
<dbReference type="InterPro" id="IPR036291">
    <property type="entry name" value="NAD(P)-bd_dom_sf"/>
</dbReference>
<dbReference type="PANTHER" id="PTHR43103:SF5">
    <property type="entry name" value="4-EPIMERASE, PUTATIVE (AFU_ORTHOLOGUE AFUA_7G00360)-RELATED"/>
    <property type="match status" value="1"/>
</dbReference>
<feature type="domain" description="NAD-dependent epimerase/dehydratase" evidence="5">
    <location>
        <begin position="14"/>
        <end position="173"/>
    </location>
</feature>
<name>A0ABR6GL66_9BURK</name>
<evidence type="ECO:0000313" key="6">
    <source>
        <dbReference type="EMBL" id="MBB3192843.1"/>
    </source>
</evidence>
<evidence type="ECO:0000256" key="3">
    <source>
        <dbReference type="ARBA" id="ARBA00023027"/>
    </source>
</evidence>
<proteinExistence type="inferred from homology"/>
<dbReference type="InterPro" id="IPR001509">
    <property type="entry name" value="Epimerase_deHydtase"/>
</dbReference>
<feature type="region of interest" description="Disordered" evidence="4">
    <location>
        <begin position="270"/>
        <end position="289"/>
    </location>
</feature>
<dbReference type="SUPFAM" id="SSF51735">
    <property type="entry name" value="NAD(P)-binding Rossmann-fold domains"/>
    <property type="match status" value="1"/>
</dbReference>
<dbReference type="GO" id="GO:0050388">
    <property type="term" value="F:uronate dehydrogenase activity"/>
    <property type="evidence" value="ECO:0007669"/>
    <property type="project" value="UniProtKB-EC"/>
</dbReference>
<dbReference type="Pfam" id="PF01370">
    <property type="entry name" value="Epimerase"/>
    <property type="match status" value="1"/>
</dbReference>
<protein>
    <submittedName>
        <fullName evidence="6">Uronate dehydrogenase</fullName>
        <ecNumber evidence="6">1.1.1.203</ecNumber>
    </submittedName>
</protein>
<reference evidence="6 7" key="1">
    <citation type="submission" date="2020-08" db="EMBL/GenBank/DDBJ databases">
        <title>Genomic Encyclopedia of Type Strains, Phase III (KMG-III): the genomes of soil and plant-associated and newly described type strains.</title>
        <authorList>
            <person name="Whitman W."/>
        </authorList>
    </citation>
    <scope>NUCLEOTIDE SEQUENCE [LARGE SCALE GENOMIC DNA]</scope>
    <source>
        <strain evidence="6 7">CECT 7247</strain>
    </source>
</reference>
<evidence type="ECO:0000256" key="1">
    <source>
        <dbReference type="ARBA" id="ARBA00007637"/>
    </source>
</evidence>
<evidence type="ECO:0000256" key="2">
    <source>
        <dbReference type="ARBA" id="ARBA00023002"/>
    </source>
</evidence>
<comment type="similarity">
    <text evidence="1">Belongs to the NAD(P)-dependent epimerase/dehydratase family.</text>
</comment>
<dbReference type="Gene3D" id="3.40.50.720">
    <property type="entry name" value="NAD(P)-binding Rossmann-like Domain"/>
    <property type="match status" value="1"/>
</dbReference>
<keyword evidence="3" id="KW-0520">NAD</keyword>
<organism evidence="6 7">
    <name type="scientific">Roseateles terrae</name>
    <dbReference type="NCBI Taxonomy" id="431060"/>
    <lineage>
        <taxon>Bacteria</taxon>
        <taxon>Pseudomonadati</taxon>
        <taxon>Pseudomonadota</taxon>
        <taxon>Betaproteobacteria</taxon>
        <taxon>Burkholderiales</taxon>
        <taxon>Sphaerotilaceae</taxon>
        <taxon>Roseateles</taxon>
    </lineage>
</organism>
<keyword evidence="7" id="KW-1185">Reference proteome</keyword>
<accession>A0ABR6GL66</accession>
<dbReference type="EC" id="1.1.1.203" evidence="6"/>
<dbReference type="RefSeq" id="WP_088449484.1">
    <property type="nucleotide sequence ID" value="NZ_JACHXO010000001.1"/>
</dbReference>
<evidence type="ECO:0000256" key="4">
    <source>
        <dbReference type="SAM" id="MobiDB-lite"/>
    </source>
</evidence>
<gene>
    <name evidence="6" type="ORF">FHS28_000208</name>
</gene>
<comment type="caution">
    <text evidence="6">The sequence shown here is derived from an EMBL/GenBank/DDBJ whole genome shotgun (WGS) entry which is preliminary data.</text>
</comment>
<keyword evidence="2 6" id="KW-0560">Oxidoreductase</keyword>
<evidence type="ECO:0000259" key="5">
    <source>
        <dbReference type="Pfam" id="PF01370"/>
    </source>
</evidence>
<sequence>MSSAIDSPRVDTLLLTGAAGTVGRMLRGPLGSLCRRLILSDLKATAGPLAANEEDRPCDLTDRSAVQRLLEGVDAVVHLGAYSVEAPFEQLARANLDGVFHLYEAARLAGTRRVVFASSNHVTGCYPQGQWLEPTDPARPDGYYGVTKLFGEGMAQLYWYRYGVESVCLRIGTCTPEPPDRRALSTWISPRDLFSLVAASLKTPEVGCLITYAVSDNPARWWSDSGWAQLGYQPQDSAEPWRDQVGDRVFPEGSPMARLQGGSFLGMGPFGAPGALGSPGPIVPSDPPD</sequence>
<dbReference type="PANTHER" id="PTHR43103">
    <property type="entry name" value="NUCLEOSIDE-DIPHOSPHATE-SUGAR EPIMERASE"/>
    <property type="match status" value="1"/>
</dbReference>
<dbReference type="Proteomes" id="UP000574369">
    <property type="component" value="Unassembled WGS sequence"/>
</dbReference>